<organism evidence="1 2">
    <name type="scientific">Sander lucioperca</name>
    <name type="common">Pike-perch</name>
    <name type="synonym">Perca lucioperca</name>
    <dbReference type="NCBI Taxonomy" id="283035"/>
    <lineage>
        <taxon>Eukaryota</taxon>
        <taxon>Metazoa</taxon>
        <taxon>Chordata</taxon>
        <taxon>Craniata</taxon>
        <taxon>Vertebrata</taxon>
        <taxon>Euteleostomi</taxon>
        <taxon>Actinopterygii</taxon>
        <taxon>Neopterygii</taxon>
        <taxon>Teleostei</taxon>
        <taxon>Neoteleostei</taxon>
        <taxon>Acanthomorphata</taxon>
        <taxon>Eupercaria</taxon>
        <taxon>Perciformes</taxon>
        <taxon>Percoidei</taxon>
        <taxon>Percidae</taxon>
        <taxon>Luciopercinae</taxon>
        <taxon>Sander</taxon>
    </lineage>
</organism>
<keyword evidence="2" id="KW-1185">Reference proteome</keyword>
<dbReference type="Proteomes" id="UP000694568">
    <property type="component" value="Unplaced"/>
</dbReference>
<evidence type="ECO:0000313" key="1">
    <source>
        <dbReference type="Ensembl" id="ENSSLUP00000008771.1"/>
    </source>
</evidence>
<name>A0A8C9XCV3_SANLU</name>
<reference evidence="1" key="1">
    <citation type="submission" date="2025-08" db="UniProtKB">
        <authorList>
            <consortium name="Ensembl"/>
        </authorList>
    </citation>
    <scope>IDENTIFICATION</scope>
</reference>
<dbReference type="AlphaFoldDB" id="A0A8C9XCV3"/>
<protein>
    <submittedName>
        <fullName evidence="1">Uncharacterized protein</fullName>
    </submittedName>
</protein>
<evidence type="ECO:0000313" key="2">
    <source>
        <dbReference type="Proteomes" id="UP000694568"/>
    </source>
</evidence>
<proteinExistence type="predicted"/>
<dbReference type="Ensembl" id="ENSSLUT00000009055.1">
    <property type="protein sequence ID" value="ENSSLUP00000008771.1"/>
    <property type="gene ID" value="ENSSLUG00000004136.1"/>
</dbReference>
<accession>A0A8C9XCV3</accession>
<reference evidence="1" key="2">
    <citation type="submission" date="2025-09" db="UniProtKB">
        <authorList>
            <consortium name="Ensembl"/>
        </authorList>
    </citation>
    <scope>IDENTIFICATION</scope>
</reference>
<sequence>MSIEIEDFEYDEDKFTITNRLLLCCGTYNKLDNVFNESPPHQDKDITFHMFKNGV</sequence>